<name>A0A1H7N3M0_STIAU</name>
<dbReference type="PANTHER" id="PTHR43105">
    <property type="entry name" value="RESPIRATORY NITRATE REDUCTASE"/>
    <property type="match status" value="1"/>
</dbReference>
<proteinExistence type="inferred from homology"/>
<evidence type="ECO:0000256" key="4">
    <source>
        <dbReference type="ARBA" id="ARBA00022485"/>
    </source>
</evidence>
<dbReference type="Proteomes" id="UP000182719">
    <property type="component" value="Unassembled WGS sequence"/>
</dbReference>
<dbReference type="CDD" id="cd02787">
    <property type="entry name" value="MopB_CT_ydeP"/>
    <property type="match status" value="1"/>
</dbReference>
<dbReference type="InterPro" id="IPR041953">
    <property type="entry name" value="YdeP_MopB"/>
</dbReference>
<evidence type="ECO:0000256" key="2">
    <source>
        <dbReference type="ARBA" id="ARBA00001966"/>
    </source>
</evidence>
<dbReference type="NCBIfam" id="TIGR01701">
    <property type="entry name" value="Fdhalpha-like"/>
    <property type="match status" value="1"/>
</dbReference>
<sequence length="786" mass="85367">MADERSKGQGTAAGSPGGRPAALPSAQPPLETRPPDIESVKTVAGGMPAVVSALQHVYGQAGPVRGTQLLLKINQQDGFDCPGCAWPEPDGHRTVTEFCENGAKAVAEEGTLARVTPEFFRQWSVEALSRQSDMWLGKQGRLTHPMVLREGATHYEPLSWEEAFALVAEELNALGSPDEACFYTSGRTSNEAAFLYQLFVRQFGTNNLPDCADLCHESSGAALTETVGIGKGTVTLEDFEKAEAIFVIGQNPGTNHPRMLVSLQEAARRGAQIVSINPLPETGLNRFKHPQEPLQLLGGPGTAINRLWLQVRVNGDVALLQGLGKALLEEDAKFPGRVLARDFISQRTVGFEAYAAALRALSWDAVVEQSGVPREQILAAAEILARSEKTIFCWAMGLTQHRNAVANIQEVVNLALLRGSVGKPGAGLCPVRGHSNVQGDRTMGILEKPSAAFLEALEREFGFTAPRTPGLDTVATIRAMHEGRVKVLFALGGNFLSATPDTEFTAEALRRTRLTAHVSTKLNRGHLIHGRRALILPCLGRTERDVQASGAQFVTVENSMGVVHASRGAVEPAAPTLRSEPDIVASLAQAVLGARSQMDWTGKVKDYDSIRELISQTVPGFSRFNQRVREPGGFYLPNGPREGRFTTPDGKAHFTVHPLPRIELEPGQLLMMTLRSHDQYNTTVYGMDDRYRGILNGRRVVMMNPEDIRALGLAEGQSVDLTSHFQGETRVARRFVVVPYRIPRRCAATYFPETNVLVPIDSIAEKSRTPTSKSVVISVAPAQELA</sequence>
<dbReference type="Gene3D" id="2.40.40.20">
    <property type="match status" value="1"/>
</dbReference>
<dbReference type="SUPFAM" id="SSF50692">
    <property type="entry name" value="ADC-like"/>
    <property type="match status" value="1"/>
</dbReference>
<dbReference type="Gene3D" id="3.40.228.10">
    <property type="entry name" value="Dimethylsulfoxide Reductase, domain 2"/>
    <property type="match status" value="1"/>
</dbReference>
<evidence type="ECO:0000256" key="10">
    <source>
        <dbReference type="SAM" id="MobiDB-lite"/>
    </source>
</evidence>
<dbReference type="InterPro" id="IPR050123">
    <property type="entry name" value="Prok_molybdopt-oxidoreductase"/>
</dbReference>
<dbReference type="EMBL" id="FOAP01000004">
    <property type="protein sequence ID" value="SEL18236.1"/>
    <property type="molecule type" value="Genomic_DNA"/>
</dbReference>
<gene>
    <name evidence="13" type="ORF">SAMN05444354_104207</name>
</gene>
<dbReference type="Gene3D" id="3.40.50.740">
    <property type="match status" value="1"/>
</dbReference>
<dbReference type="SUPFAM" id="SSF53706">
    <property type="entry name" value="Formate dehydrogenase/DMSO reductase, domains 1-3"/>
    <property type="match status" value="1"/>
</dbReference>
<dbReference type="GO" id="GO:0045333">
    <property type="term" value="P:cellular respiration"/>
    <property type="evidence" value="ECO:0007669"/>
    <property type="project" value="UniProtKB-ARBA"/>
</dbReference>
<dbReference type="Pfam" id="PF01568">
    <property type="entry name" value="Molydop_binding"/>
    <property type="match status" value="1"/>
</dbReference>
<dbReference type="OrthoDB" id="9757870at2"/>
<evidence type="ECO:0000256" key="5">
    <source>
        <dbReference type="ARBA" id="ARBA00022505"/>
    </source>
</evidence>
<keyword evidence="9" id="KW-0411">Iron-sulfur</keyword>
<dbReference type="GO" id="GO:0043546">
    <property type="term" value="F:molybdopterin cofactor binding"/>
    <property type="evidence" value="ECO:0007669"/>
    <property type="project" value="InterPro"/>
</dbReference>
<dbReference type="RefSeq" id="WP_075006258.1">
    <property type="nucleotide sequence ID" value="NZ_FOAP01000004.1"/>
</dbReference>
<dbReference type="InterPro" id="IPR006657">
    <property type="entry name" value="MoPterin_dinucl-bd_dom"/>
</dbReference>
<dbReference type="GO" id="GO:0008863">
    <property type="term" value="F:formate dehydrogenase (NAD+) activity"/>
    <property type="evidence" value="ECO:0007669"/>
    <property type="project" value="InterPro"/>
</dbReference>
<evidence type="ECO:0000313" key="13">
    <source>
        <dbReference type="EMBL" id="SEL18236.1"/>
    </source>
</evidence>
<dbReference type="AlphaFoldDB" id="A0A1H7N3M0"/>
<dbReference type="GO" id="GO:0051539">
    <property type="term" value="F:4 iron, 4 sulfur cluster binding"/>
    <property type="evidence" value="ECO:0007669"/>
    <property type="project" value="UniProtKB-KW"/>
</dbReference>
<evidence type="ECO:0000256" key="8">
    <source>
        <dbReference type="ARBA" id="ARBA00023004"/>
    </source>
</evidence>
<reference evidence="14" key="1">
    <citation type="submission" date="2016-10" db="EMBL/GenBank/DDBJ databases">
        <authorList>
            <person name="Varghese N."/>
            <person name="Submissions S."/>
        </authorList>
    </citation>
    <scope>NUCLEOTIDE SEQUENCE [LARGE SCALE GENOMIC DNA]</scope>
    <source>
        <strain evidence="14">DSM 17044</strain>
    </source>
</reference>
<keyword evidence="4" id="KW-0004">4Fe-4S</keyword>
<dbReference type="InterPro" id="IPR037951">
    <property type="entry name" value="MopB_CT_YdeP"/>
</dbReference>
<keyword evidence="7" id="KW-0560">Oxidoreductase</keyword>
<dbReference type="GO" id="GO:0016020">
    <property type="term" value="C:membrane"/>
    <property type="evidence" value="ECO:0007669"/>
    <property type="project" value="TreeGrafter"/>
</dbReference>
<dbReference type="InterPro" id="IPR006656">
    <property type="entry name" value="Mopterin_OxRdtase"/>
</dbReference>
<organism evidence="13 14">
    <name type="scientific">Stigmatella aurantiaca</name>
    <dbReference type="NCBI Taxonomy" id="41"/>
    <lineage>
        <taxon>Bacteria</taxon>
        <taxon>Pseudomonadati</taxon>
        <taxon>Myxococcota</taxon>
        <taxon>Myxococcia</taxon>
        <taxon>Myxococcales</taxon>
        <taxon>Cystobacterineae</taxon>
        <taxon>Archangiaceae</taxon>
        <taxon>Stigmatella</taxon>
    </lineage>
</organism>
<keyword evidence="6" id="KW-0479">Metal-binding</keyword>
<keyword evidence="14" id="KW-1185">Reference proteome</keyword>
<dbReference type="GO" id="GO:0030151">
    <property type="term" value="F:molybdenum ion binding"/>
    <property type="evidence" value="ECO:0007669"/>
    <property type="project" value="InterPro"/>
</dbReference>
<comment type="cofactor">
    <cofactor evidence="1">
        <name>Mo-bis(molybdopterin guanine dinucleotide)</name>
        <dbReference type="ChEBI" id="CHEBI:60539"/>
    </cofactor>
</comment>
<evidence type="ECO:0000259" key="12">
    <source>
        <dbReference type="Pfam" id="PF01568"/>
    </source>
</evidence>
<keyword evidence="5" id="KW-0500">Molybdenum</keyword>
<feature type="domain" description="Molybdopterin dinucleotide-binding" evidence="12">
    <location>
        <begin position="669"/>
        <end position="775"/>
    </location>
</feature>
<comment type="similarity">
    <text evidence="3">Belongs to the prokaryotic molybdopterin-containing oxidoreductase family.</text>
</comment>
<evidence type="ECO:0000256" key="6">
    <source>
        <dbReference type="ARBA" id="ARBA00022723"/>
    </source>
</evidence>
<feature type="region of interest" description="Disordered" evidence="10">
    <location>
        <begin position="1"/>
        <end position="36"/>
    </location>
</feature>
<evidence type="ECO:0000259" key="11">
    <source>
        <dbReference type="Pfam" id="PF00384"/>
    </source>
</evidence>
<evidence type="ECO:0000256" key="9">
    <source>
        <dbReference type="ARBA" id="ARBA00023014"/>
    </source>
</evidence>
<feature type="domain" description="Molybdopterin oxidoreductase" evidence="11">
    <location>
        <begin position="141"/>
        <end position="511"/>
    </location>
</feature>
<accession>A0A1H7N3M0</accession>
<comment type="cofactor">
    <cofactor evidence="2">
        <name>[4Fe-4S] cluster</name>
        <dbReference type="ChEBI" id="CHEBI:49883"/>
    </cofactor>
</comment>
<dbReference type="PANTHER" id="PTHR43105:SF4">
    <property type="entry name" value="PROTEIN YDEP"/>
    <property type="match status" value="1"/>
</dbReference>
<evidence type="ECO:0000313" key="14">
    <source>
        <dbReference type="Proteomes" id="UP000182719"/>
    </source>
</evidence>
<evidence type="ECO:0000256" key="7">
    <source>
        <dbReference type="ARBA" id="ARBA00023002"/>
    </source>
</evidence>
<dbReference type="InterPro" id="IPR009010">
    <property type="entry name" value="Asp_de-COase-like_dom_sf"/>
</dbReference>
<dbReference type="PIRSF" id="PIRSF000144">
    <property type="entry name" value="CbbBc"/>
    <property type="match status" value="1"/>
</dbReference>
<dbReference type="Pfam" id="PF00384">
    <property type="entry name" value="Molybdopterin"/>
    <property type="match status" value="1"/>
</dbReference>
<protein>
    <submittedName>
        <fullName evidence="13">Oxidoreductase alpha (Molybdopterin) subunit</fullName>
    </submittedName>
</protein>
<keyword evidence="8" id="KW-0408">Iron</keyword>
<dbReference type="InterPro" id="IPR010046">
    <property type="entry name" value="Mopterin_OxRdtse_a_bac"/>
</dbReference>
<evidence type="ECO:0000256" key="1">
    <source>
        <dbReference type="ARBA" id="ARBA00001942"/>
    </source>
</evidence>
<evidence type="ECO:0000256" key="3">
    <source>
        <dbReference type="ARBA" id="ARBA00010312"/>
    </source>
</evidence>
<dbReference type="CDD" id="cd02767">
    <property type="entry name" value="MopB_ydeP"/>
    <property type="match status" value="1"/>
</dbReference>